<accession>A0A8J2FS54</accession>
<proteinExistence type="predicted"/>
<comment type="caution">
    <text evidence="2">The sequence shown here is derived from an EMBL/GenBank/DDBJ whole genome shotgun (WGS) entry which is preliminary data.</text>
</comment>
<dbReference type="Proteomes" id="UP000663859">
    <property type="component" value="Unassembled WGS sequence"/>
</dbReference>
<dbReference type="EMBL" id="CAJNOB010000012">
    <property type="protein sequence ID" value="CAF0696218.1"/>
    <property type="molecule type" value="Genomic_DNA"/>
</dbReference>
<reference evidence="2" key="1">
    <citation type="submission" date="2021-02" db="EMBL/GenBank/DDBJ databases">
        <authorList>
            <person name="Cremers G."/>
            <person name="Picone N."/>
        </authorList>
    </citation>
    <scope>NUCLEOTIDE SEQUENCE</scope>
    <source>
        <strain evidence="2">PQ17</strain>
    </source>
</reference>
<evidence type="ECO:0000313" key="3">
    <source>
        <dbReference type="Proteomes" id="UP000663859"/>
    </source>
</evidence>
<evidence type="ECO:0000256" key="1">
    <source>
        <dbReference type="SAM" id="MobiDB-lite"/>
    </source>
</evidence>
<feature type="region of interest" description="Disordered" evidence="1">
    <location>
        <begin position="1"/>
        <end position="28"/>
    </location>
</feature>
<gene>
    <name evidence="2" type="ORF">MPNT_20154</name>
</gene>
<keyword evidence="3" id="KW-1185">Reference proteome</keyword>
<feature type="region of interest" description="Disordered" evidence="1">
    <location>
        <begin position="47"/>
        <end position="69"/>
    </location>
</feature>
<name>A0A8J2FS54_9BACT</name>
<evidence type="ECO:0000313" key="2">
    <source>
        <dbReference type="EMBL" id="CAF0696218.1"/>
    </source>
</evidence>
<sequence length="69" mass="7806">MVAHPGADVFDGLEDPQRFTGEPTQRNQSQWPVSIRFWIGACTPQRKEPRHWPLAPPHAPFSSRSATIL</sequence>
<dbReference type="AlphaFoldDB" id="A0A8J2FS54"/>
<protein>
    <submittedName>
        <fullName evidence="2">Uncharacterized protein</fullName>
    </submittedName>
</protein>
<organism evidence="2 3">
    <name type="scientific">Candidatus Methylacidithermus pantelleriae</name>
    <dbReference type="NCBI Taxonomy" id="2744239"/>
    <lineage>
        <taxon>Bacteria</taxon>
        <taxon>Pseudomonadati</taxon>
        <taxon>Verrucomicrobiota</taxon>
        <taxon>Methylacidiphilae</taxon>
        <taxon>Methylacidiphilales</taxon>
        <taxon>Methylacidiphilaceae</taxon>
        <taxon>Candidatus Methylacidithermus</taxon>
    </lineage>
</organism>